<feature type="compositionally biased region" description="Basic and acidic residues" evidence="1">
    <location>
        <begin position="347"/>
        <end position="361"/>
    </location>
</feature>
<accession>A0AAQ3UH49</accession>
<keyword evidence="3" id="KW-1185">Reference proteome</keyword>
<evidence type="ECO:0000313" key="2">
    <source>
        <dbReference type="EMBL" id="WVZ91624.1"/>
    </source>
</evidence>
<evidence type="ECO:0000256" key="1">
    <source>
        <dbReference type="SAM" id="MobiDB-lite"/>
    </source>
</evidence>
<reference evidence="2 3" key="1">
    <citation type="submission" date="2024-02" db="EMBL/GenBank/DDBJ databases">
        <title>High-quality chromosome-scale genome assembly of Pensacola bahiagrass (Paspalum notatum Flugge var. saurae).</title>
        <authorList>
            <person name="Vega J.M."/>
            <person name="Podio M."/>
            <person name="Orjuela J."/>
            <person name="Siena L.A."/>
            <person name="Pessino S.C."/>
            <person name="Combes M.C."/>
            <person name="Mariac C."/>
            <person name="Albertini E."/>
            <person name="Pupilli F."/>
            <person name="Ortiz J.P.A."/>
            <person name="Leblanc O."/>
        </authorList>
    </citation>
    <scope>NUCLEOTIDE SEQUENCE [LARGE SCALE GENOMIC DNA]</scope>
    <source>
        <strain evidence="2">R1</strain>
        <tissue evidence="2">Leaf</tissue>
    </source>
</reference>
<feature type="compositionally biased region" description="Basic and acidic residues" evidence="1">
    <location>
        <begin position="242"/>
        <end position="255"/>
    </location>
</feature>
<feature type="non-terminal residue" evidence="2">
    <location>
        <position position="471"/>
    </location>
</feature>
<gene>
    <name evidence="2" type="ORF">U9M48_037770</name>
</gene>
<feature type="compositionally biased region" description="Acidic residues" evidence="1">
    <location>
        <begin position="72"/>
        <end position="83"/>
    </location>
</feature>
<dbReference type="AlphaFoldDB" id="A0AAQ3UH49"/>
<feature type="compositionally biased region" description="Acidic residues" evidence="1">
    <location>
        <begin position="117"/>
        <end position="128"/>
    </location>
</feature>
<evidence type="ECO:0000313" key="3">
    <source>
        <dbReference type="Proteomes" id="UP001341281"/>
    </source>
</evidence>
<organism evidence="2 3">
    <name type="scientific">Paspalum notatum var. saurae</name>
    <dbReference type="NCBI Taxonomy" id="547442"/>
    <lineage>
        <taxon>Eukaryota</taxon>
        <taxon>Viridiplantae</taxon>
        <taxon>Streptophyta</taxon>
        <taxon>Embryophyta</taxon>
        <taxon>Tracheophyta</taxon>
        <taxon>Spermatophyta</taxon>
        <taxon>Magnoliopsida</taxon>
        <taxon>Liliopsida</taxon>
        <taxon>Poales</taxon>
        <taxon>Poaceae</taxon>
        <taxon>PACMAD clade</taxon>
        <taxon>Panicoideae</taxon>
        <taxon>Andropogonodae</taxon>
        <taxon>Paspaleae</taxon>
        <taxon>Paspalinae</taxon>
        <taxon>Paspalum</taxon>
    </lineage>
</organism>
<feature type="compositionally biased region" description="Low complexity" evidence="1">
    <location>
        <begin position="193"/>
        <end position="207"/>
    </location>
</feature>
<feature type="region of interest" description="Disordered" evidence="1">
    <location>
        <begin position="156"/>
        <end position="334"/>
    </location>
</feature>
<dbReference type="EMBL" id="CP144753">
    <property type="protein sequence ID" value="WVZ91624.1"/>
    <property type="molecule type" value="Genomic_DNA"/>
</dbReference>
<name>A0AAQ3UH49_PASNO</name>
<feature type="region of interest" description="Disordered" evidence="1">
    <location>
        <begin position="347"/>
        <end position="374"/>
    </location>
</feature>
<proteinExistence type="predicted"/>
<protein>
    <submittedName>
        <fullName evidence="2">Uncharacterized protein</fullName>
    </submittedName>
</protein>
<feature type="compositionally biased region" description="Low complexity" evidence="1">
    <location>
        <begin position="293"/>
        <end position="305"/>
    </location>
</feature>
<feature type="region of interest" description="Disordered" evidence="1">
    <location>
        <begin position="1"/>
        <end position="128"/>
    </location>
</feature>
<feature type="compositionally biased region" description="Basic and acidic residues" evidence="1">
    <location>
        <begin position="84"/>
        <end position="104"/>
    </location>
</feature>
<feature type="compositionally biased region" description="Basic and acidic residues" evidence="1">
    <location>
        <begin position="168"/>
        <end position="177"/>
    </location>
</feature>
<dbReference type="Proteomes" id="UP001341281">
    <property type="component" value="Chromosome 09"/>
</dbReference>
<sequence length="471" mass="50074">MPDQMPPTPRSKVPERQAQGVVAAEVDVGDEPLPPAADGHPRHHRLHAVEHHGDGQQPGDLGHGVAQRGVAGEDDGEAVPEDEYERHEEEADEQRLADHDHDGVPRGPGSAGAELVGDADADGGVEADEDHALPAVDVHADAQRVDGDLCVLEVAREHGDQAQVPDLEAEHDGGLEREPEEGAEVVERGGGPAAPASAVPVDAAPADDVGDLGQRDDPVRGVVGERGAGQAPAEHDDEEVVEERAGEQRAQADPRGHHHPALRLQELAGGEVEGHGEDGGEDVEREAGGLAGHVGVLADEQQQGPGEDEERRHEERGGEEDEPGALEVDAEHGHLPRAVRLAAQRLERAAHAEQEAEREGGEDGEADGGGGQGQVAQVAHEHLGDGADGVGAHHAHRDGEADAPEALRLLPHHDRSVTHGTHQRGVLLLAAAVHRRRRRRRRRRLSVLLLLHLLDGQERKDEEDLQQRARA</sequence>